<dbReference type="PROSITE" id="PS50188">
    <property type="entry name" value="B302_SPRY"/>
    <property type="match status" value="1"/>
</dbReference>
<proteinExistence type="predicted"/>
<sequence>MGKHLSCQFQVVATGALLYQRTIFTLPTHIAIGPLHLYLMFMYLKKKRSLGSCSWAWRWRVELGRYLSTVPVWELRQFICTTAVKRLIVEQVNSSLENSRKPCGTAWLPVALQKEPEGAMEPIVLVDAVLEEVTCPICMTFLREPMSVNCGHTFCNSCLSRLWEIPMEFQDWGYICPLCRAPVQPTAVRPNWQLGSVVEKIRLLGLQPGMGLQGSTCEVHRQHLTEFCREDGLLMCKACSQAPEHSAHRIVPMEDVSWEYKWKLHEALEHLIKQQEQAWKLEVGERKRTATWKLQVETRKQSITWEFEKYLRLLNQQPSGRQLEEEAAAALASLQQEERETLQSLELSHKQIGQQGQALARMVAELEERTRRPVRWMLWGIQEVLSRSKSWSLQKPEPVSLELRTSCRVEGLREILRTYAADVRLDPDTAYSRLVVSEDRKCVHYGDTTQNLPDNPERFYRYNIVLGSQRLSSGRHYWEVEVGDRSEWGLGVCREDVDRKEVVFLSPHYGFWVVRLRNGNEYRAGTDESPLLCLPVPPRRVGVFLDYEAHDISFYNVTDNGSHIFTFPHAPFPGPLLPYFSPCYSIGANNTAPLAICSLEGEAPPEPHSLPEPMELPAPAPKSLEKKAD</sequence>
<gene>
    <name evidence="10" type="primary">TRIM68</name>
</gene>
<evidence type="ECO:0000259" key="7">
    <source>
        <dbReference type="PROSITE" id="PS50119"/>
    </source>
</evidence>
<dbReference type="InterPro" id="IPR003877">
    <property type="entry name" value="SPRY_dom"/>
</dbReference>
<dbReference type="RefSeq" id="XP_007527616.2">
    <property type="nucleotide sequence ID" value="XM_007527554.3"/>
</dbReference>
<keyword evidence="9" id="KW-1185">Reference proteome</keyword>
<dbReference type="Gene3D" id="3.30.160.60">
    <property type="entry name" value="Classic Zinc Finger"/>
    <property type="match status" value="1"/>
</dbReference>
<name>A0A1S3A0V1_ERIEU</name>
<dbReference type="InterPro" id="IPR001870">
    <property type="entry name" value="B30.2/SPRY"/>
</dbReference>
<feature type="region of interest" description="Disordered" evidence="5">
    <location>
        <begin position="601"/>
        <end position="629"/>
    </location>
</feature>
<feature type="compositionally biased region" description="Pro residues" evidence="5">
    <location>
        <begin position="604"/>
        <end position="620"/>
    </location>
</feature>
<dbReference type="eggNOG" id="KOG2177">
    <property type="taxonomic scope" value="Eukaryota"/>
</dbReference>
<keyword evidence="2 4" id="KW-0863">Zinc-finger</keyword>
<dbReference type="Pfam" id="PF13765">
    <property type="entry name" value="PRY"/>
    <property type="match status" value="1"/>
</dbReference>
<evidence type="ECO:0000256" key="1">
    <source>
        <dbReference type="ARBA" id="ARBA00022723"/>
    </source>
</evidence>
<reference evidence="10" key="1">
    <citation type="submission" date="2025-08" db="UniProtKB">
        <authorList>
            <consortium name="RefSeq"/>
        </authorList>
    </citation>
    <scope>IDENTIFICATION</scope>
</reference>
<keyword evidence="3" id="KW-0862">Zinc</keyword>
<evidence type="ECO:0000313" key="10">
    <source>
        <dbReference type="RefSeq" id="XP_007527616.2"/>
    </source>
</evidence>
<dbReference type="SMART" id="SM00184">
    <property type="entry name" value="RING"/>
    <property type="match status" value="1"/>
</dbReference>
<dbReference type="PROSITE" id="PS00518">
    <property type="entry name" value="ZF_RING_1"/>
    <property type="match status" value="1"/>
</dbReference>
<dbReference type="Pfam" id="PF00643">
    <property type="entry name" value="zf-B_box"/>
    <property type="match status" value="1"/>
</dbReference>
<feature type="domain" description="B box-type" evidence="7">
    <location>
        <begin position="212"/>
        <end position="253"/>
    </location>
</feature>
<feature type="domain" description="RING-type" evidence="6">
    <location>
        <begin position="135"/>
        <end position="180"/>
    </location>
</feature>
<dbReference type="InterPro" id="IPR001841">
    <property type="entry name" value="Znf_RING"/>
</dbReference>
<dbReference type="InterPro" id="IPR050143">
    <property type="entry name" value="TRIM/RBCC"/>
</dbReference>
<dbReference type="SMART" id="SM00589">
    <property type="entry name" value="PRY"/>
    <property type="match status" value="1"/>
</dbReference>
<evidence type="ECO:0000313" key="9">
    <source>
        <dbReference type="Proteomes" id="UP001652624"/>
    </source>
</evidence>
<evidence type="ECO:0000259" key="6">
    <source>
        <dbReference type="PROSITE" id="PS50089"/>
    </source>
</evidence>
<dbReference type="PRINTS" id="PR01407">
    <property type="entry name" value="BUTYPHLNCDUF"/>
</dbReference>
<dbReference type="OrthoDB" id="128536at2759"/>
<dbReference type="Proteomes" id="UP001652624">
    <property type="component" value="Chromosome 17"/>
</dbReference>
<dbReference type="PROSITE" id="PS50119">
    <property type="entry name" value="ZF_BBOX"/>
    <property type="match status" value="1"/>
</dbReference>
<evidence type="ECO:0000256" key="5">
    <source>
        <dbReference type="SAM" id="MobiDB-lite"/>
    </source>
</evidence>
<dbReference type="InterPro" id="IPR017907">
    <property type="entry name" value="Znf_RING_CS"/>
</dbReference>
<evidence type="ECO:0000256" key="4">
    <source>
        <dbReference type="PROSITE-ProRule" id="PRU00024"/>
    </source>
</evidence>
<dbReference type="InterPro" id="IPR013320">
    <property type="entry name" value="ConA-like_dom_sf"/>
</dbReference>
<dbReference type="SUPFAM" id="SSF57845">
    <property type="entry name" value="B-box zinc-binding domain"/>
    <property type="match status" value="1"/>
</dbReference>
<dbReference type="InterPro" id="IPR000315">
    <property type="entry name" value="Znf_B-box"/>
</dbReference>
<keyword evidence="1" id="KW-0479">Metal-binding</keyword>
<evidence type="ECO:0000256" key="2">
    <source>
        <dbReference type="ARBA" id="ARBA00022771"/>
    </source>
</evidence>
<dbReference type="InterPro" id="IPR043136">
    <property type="entry name" value="B30.2/SPRY_sf"/>
</dbReference>
<dbReference type="CDD" id="cd13733">
    <property type="entry name" value="SPRY_PRY_C-I_1"/>
    <property type="match status" value="1"/>
</dbReference>
<dbReference type="PROSITE" id="PS50089">
    <property type="entry name" value="ZF_RING_2"/>
    <property type="match status" value="1"/>
</dbReference>
<dbReference type="SMART" id="SM00449">
    <property type="entry name" value="SPRY"/>
    <property type="match status" value="1"/>
</dbReference>
<feature type="domain" description="B30.2/SPRY" evidence="8">
    <location>
        <begin position="403"/>
        <end position="603"/>
    </location>
</feature>
<dbReference type="PANTHER" id="PTHR24103">
    <property type="entry name" value="E3 UBIQUITIN-PROTEIN LIGASE TRIM"/>
    <property type="match status" value="1"/>
</dbReference>
<dbReference type="InterPro" id="IPR013083">
    <property type="entry name" value="Znf_RING/FYVE/PHD"/>
</dbReference>
<organism evidence="9 10">
    <name type="scientific">Erinaceus europaeus</name>
    <name type="common">Western European hedgehog</name>
    <dbReference type="NCBI Taxonomy" id="9365"/>
    <lineage>
        <taxon>Eukaryota</taxon>
        <taxon>Metazoa</taxon>
        <taxon>Chordata</taxon>
        <taxon>Craniata</taxon>
        <taxon>Vertebrata</taxon>
        <taxon>Euteleostomi</taxon>
        <taxon>Mammalia</taxon>
        <taxon>Eutheria</taxon>
        <taxon>Laurasiatheria</taxon>
        <taxon>Eulipotyphla</taxon>
        <taxon>Erinaceidae</taxon>
        <taxon>Erinaceinae</taxon>
        <taxon>Erinaceus</taxon>
    </lineage>
</organism>
<dbReference type="Pfam" id="PF15227">
    <property type="entry name" value="zf-C3HC4_4"/>
    <property type="match status" value="1"/>
</dbReference>
<dbReference type="GeneID" id="103117494"/>
<dbReference type="SMART" id="SM00336">
    <property type="entry name" value="BBOX"/>
    <property type="match status" value="1"/>
</dbReference>
<dbReference type="InterPro" id="IPR006574">
    <property type="entry name" value="PRY"/>
</dbReference>
<evidence type="ECO:0000259" key="8">
    <source>
        <dbReference type="PROSITE" id="PS50188"/>
    </source>
</evidence>
<dbReference type="SUPFAM" id="SSF57850">
    <property type="entry name" value="RING/U-box"/>
    <property type="match status" value="1"/>
</dbReference>
<dbReference type="SUPFAM" id="SSF49899">
    <property type="entry name" value="Concanavalin A-like lectins/glucanases"/>
    <property type="match status" value="1"/>
</dbReference>
<dbReference type="Gene3D" id="2.60.120.920">
    <property type="match status" value="1"/>
</dbReference>
<dbReference type="Pfam" id="PF00622">
    <property type="entry name" value="SPRY"/>
    <property type="match status" value="1"/>
</dbReference>
<dbReference type="InterPro" id="IPR003879">
    <property type="entry name" value="Butyrophylin_SPRY"/>
</dbReference>
<evidence type="ECO:0000256" key="3">
    <source>
        <dbReference type="ARBA" id="ARBA00022833"/>
    </source>
</evidence>
<dbReference type="Gene3D" id="3.30.40.10">
    <property type="entry name" value="Zinc/RING finger domain, C3HC4 (zinc finger)"/>
    <property type="match status" value="1"/>
</dbReference>
<accession>A0A1S3A0V1</accession>
<dbReference type="STRING" id="9365.ENSEEUP00000005081"/>
<protein>
    <submittedName>
        <fullName evidence="10">E3 ubiquitin-protein ligase TRIM68 isoform X1</fullName>
    </submittedName>
</protein>